<evidence type="ECO:0000259" key="8">
    <source>
        <dbReference type="PROSITE" id="PS50240"/>
    </source>
</evidence>
<keyword evidence="4" id="KW-0378">Hydrolase</keyword>
<dbReference type="Gene3D" id="2.40.10.10">
    <property type="entry name" value="Trypsin-like serine proteases"/>
    <property type="match status" value="2"/>
</dbReference>
<keyword evidence="10" id="KW-1185">Reference proteome</keyword>
<evidence type="ECO:0000256" key="6">
    <source>
        <dbReference type="ARBA" id="ARBA00023157"/>
    </source>
</evidence>
<dbReference type="GO" id="GO:0005615">
    <property type="term" value="C:extracellular space"/>
    <property type="evidence" value="ECO:0007669"/>
    <property type="project" value="TreeGrafter"/>
</dbReference>
<dbReference type="PRINTS" id="PR00722">
    <property type="entry name" value="CHYMOTRYPSIN"/>
</dbReference>
<keyword evidence="6" id="KW-1015">Disulfide bond</keyword>
<dbReference type="PROSITE" id="PS50240">
    <property type="entry name" value="TRYPSIN_DOM"/>
    <property type="match status" value="1"/>
</dbReference>
<evidence type="ECO:0000313" key="9">
    <source>
        <dbReference type="EnsemblMetazoa" id="MESCA004142-PA"/>
    </source>
</evidence>
<dbReference type="InterPro" id="IPR018114">
    <property type="entry name" value="TRYPSIN_HIS"/>
</dbReference>
<evidence type="ECO:0000256" key="1">
    <source>
        <dbReference type="ARBA" id="ARBA00004613"/>
    </source>
</evidence>
<dbReference type="Proteomes" id="UP000015102">
    <property type="component" value="Unassembled WGS sequence"/>
</dbReference>
<dbReference type="PANTHER" id="PTHR24264:SF65">
    <property type="entry name" value="SRCR DOMAIN-CONTAINING PROTEIN"/>
    <property type="match status" value="1"/>
</dbReference>
<dbReference type="HOGENOM" id="CLU_1121194_0_0_1"/>
<evidence type="ECO:0000256" key="3">
    <source>
        <dbReference type="ARBA" id="ARBA00022670"/>
    </source>
</evidence>
<organism evidence="9 10">
    <name type="scientific">Megaselia scalaris</name>
    <name type="common">Humpbacked fly</name>
    <name type="synonym">Phora scalaris</name>
    <dbReference type="NCBI Taxonomy" id="36166"/>
    <lineage>
        <taxon>Eukaryota</taxon>
        <taxon>Metazoa</taxon>
        <taxon>Ecdysozoa</taxon>
        <taxon>Arthropoda</taxon>
        <taxon>Hexapoda</taxon>
        <taxon>Insecta</taxon>
        <taxon>Pterygota</taxon>
        <taxon>Neoptera</taxon>
        <taxon>Endopterygota</taxon>
        <taxon>Diptera</taxon>
        <taxon>Brachycera</taxon>
        <taxon>Muscomorpha</taxon>
        <taxon>Platypezoidea</taxon>
        <taxon>Phoridae</taxon>
        <taxon>Megaseliini</taxon>
        <taxon>Megaselia</taxon>
    </lineage>
</organism>
<dbReference type="GO" id="GO:0006508">
    <property type="term" value="P:proteolysis"/>
    <property type="evidence" value="ECO:0007669"/>
    <property type="project" value="UniProtKB-KW"/>
</dbReference>
<protein>
    <recommendedName>
        <fullName evidence="8">Peptidase S1 domain-containing protein</fullName>
    </recommendedName>
</protein>
<evidence type="ECO:0000256" key="5">
    <source>
        <dbReference type="ARBA" id="ARBA00022825"/>
    </source>
</evidence>
<proteinExistence type="inferred from homology"/>
<dbReference type="InterPro" id="IPR009003">
    <property type="entry name" value="Peptidase_S1_PA"/>
</dbReference>
<dbReference type="OMA" id="GTDACQM"/>
<dbReference type="EMBL" id="CAQQ02394847">
    <property type="status" value="NOT_ANNOTATED_CDS"/>
    <property type="molecule type" value="Genomic_DNA"/>
</dbReference>
<comment type="similarity">
    <text evidence="7">Belongs to the peptidase S1 family. CLIP subfamily.</text>
</comment>
<keyword evidence="3" id="KW-0645">Protease</keyword>
<dbReference type="InterPro" id="IPR001314">
    <property type="entry name" value="Peptidase_S1A"/>
</dbReference>
<feature type="domain" description="Peptidase S1" evidence="8">
    <location>
        <begin position="61"/>
        <end position="240"/>
    </location>
</feature>
<name>T1GKW1_MEGSC</name>
<evidence type="ECO:0000256" key="7">
    <source>
        <dbReference type="ARBA" id="ARBA00024195"/>
    </source>
</evidence>
<dbReference type="CDD" id="cd00190">
    <property type="entry name" value="Tryp_SPc"/>
    <property type="match status" value="1"/>
</dbReference>
<dbReference type="PROSITE" id="PS00134">
    <property type="entry name" value="TRYPSIN_HIS"/>
    <property type="match status" value="1"/>
</dbReference>
<evidence type="ECO:0000313" key="10">
    <source>
        <dbReference type="Proteomes" id="UP000015102"/>
    </source>
</evidence>
<dbReference type="SUPFAM" id="SSF50494">
    <property type="entry name" value="Trypsin-like serine proteases"/>
    <property type="match status" value="1"/>
</dbReference>
<keyword evidence="5" id="KW-0720">Serine protease</keyword>
<evidence type="ECO:0000256" key="2">
    <source>
        <dbReference type="ARBA" id="ARBA00022525"/>
    </source>
</evidence>
<dbReference type="EnsemblMetazoa" id="MESCA004142-RA">
    <property type="protein sequence ID" value="MESCA004142-PA"/>
    <property type="gene ID" value="MESCA004142"/>
</dbReference>
<dbReference type="GO" id="GO:0004252">
    <property type="term" value="F:serine-type endopeptidase activity"/>
    <property type="evidence" value="ECO:0007669"/>
    <property type="project" value="InterPro"/>
</dbReference>
<dbReference type="InterPro" id="IPR001254">
    <property type="entry name" value="Trypsin_dom"/>
</dbReference>
<dbReference type="InterPro" id="IPR043504">
    <property type="entry name" value="Peptidase_S1_PA_chymotrypsin"/>
</dbReference>
<reference evidence="10" key="1">
    <citation type="submission" date="2013-02" db="EMBL/GenBank/DDBJ databases">
        <authorList>
            <person name="Hughes D."/>
        </authorList>
    </citation>
    <scope>NUCLEOTIDE SEQUENCE</scope>
    <source>
        <strain>Durham</strain>
        <strain evidence="10">NC isolate 2 -- Noor lab</strain>
    </source>
</reference>
<sequence>MIQDEDAITVQEAMKRSDSDKWEEGMKSEMNSLDENKTSFQLIFGVALCSAATYNQPSARIVNGYDARTDSTPFMVSIMRFGYHSCGGSLINHRTVLTAAHCLINTSSSQLKVRSGHCSNSNVQSKRYSEAWELGTIYGWGIQHQNYLKSPIHLQYAKIPVIDTMLCQQMMLNRISGTMFCAGYIKGGVDACQNDSGGPFIINNKLYGIVSWGNGCAMPGRPGVYTNVSVVRPWIDEVLRKNYNEKVK</sequence>
<dbReference type="InterPro" id="IPR050127">
    <property type="entry name" value="Serine_Proteases_S1"/>
</dbReference>
<dbReference type="Pfam" id="PF00089">
    <property type="entry name" value="Trypsin"/>
    <property type="match status" value="2"/>
</dbReference>
<reference evidence="9" key="2">
    <citation type="submission" date="2015-06" db="UniProtKB">
        <authorList>
            <consortium name="EnsemblMetazoa"/>
        </authorList>
    </citation>
    <scope>IDENTIFICATION</scope>
</reference>
<accession>T1GKW1</accession>
<dbReference type="STRING" id="36166.T1GKW1"/>
<dbReference type="AlphaFoldDB" id="T1GKW1"/>
<evidence type="ECO:0000256" key="4">
    <source>
        <dbReference type="ARBA" id="ARBA00022801"/>
    </source>
</evidence>
<dbReference type="SMART" id="SM00020">
    <property type="entry name" value="Tryp_SPc"/>
    <property type="match status" value="1"/>
</dbReference>
<comment type="subcellular location">
    <subcellularLocation>
        <location evidence="1">Secreted</location>
    </subcellularLocation>
</comment>
<dbReference type="PANTHER" id="PTHR24264">
    <property type="entry name" value="TRYPSIN-RELATED"/>
    <property type="match status" value="1"/>
</dbReference>
<keyword evidence="2" id="KW-0964">Secreted</keyword>
<dbReference type="FunFam" id="2.40.10.10:FF:000002">
    <property type="entry name" value="Transmembrane protease serine"/>
    <property type="match status" value="1"/>
</dbReference>